<evidence type="ECO:0000313" key="12">
    <source>
        <dbReference type="RefSeq" id="XP_020857302.1"/>
    </source>
</evidence>
<dbReference type="SUPFAM" id="SSF48726">
    <property type="entry name" value="Immunoglobulin"/>
    <property type="match status" value="1"/>
</dbReference>
<dbReference type="InterPro" id="IPR013106">
    <property type="entry name" value="Ig_V-set"/>
</dbReference>
<keyword evidence="8 9" id="KW-0675">Receptor</keyword>
<dbReference type="RefSeq" id="XP_020857309.1">
    <property type="nucleotide sequence ID" value="XM_021001650.1"/>
</dbReference>
<dbReference type="GO" id="GO:0004888">
    <property type="term" value="F:transmembrane signaling receptor activity"/>
    <property type="evidence" value="ECO:0007669"/>
    <property type="project" value="TreeGrafter"/>
</dbReference>
<keyword evidence="5" id="KW-0732">Signal</keyword>
<name>A0A6P5LN19_PHACI</name>
<keyword evidence="3 4" id="KW-0472">Membrane</keyword>
<evidence type="ECO:0000256" key="4">
    <source>
        <dbReference type="SAM" id="Phobius"/>
    </source>
</evidence>
<evidence type="ECO:0000256" key="5">
    <source>
        <dbReference type="SAM" id="SignalP"/>
    </source>
</evidence>
<dbReference type="Gene3D" id="2.60.40.10">
    <property type="entry name" value="Immunoglobulins"/>
    <property type="match status" value="1"/>
</dbReference>
<evidence type="ECO:0000256" key="2">
    <source>
        <dbReference type="ARBA" id="ARBA00022692"/>
    </source>
</evidence>
<dbReference type="RefSeq" id="XP_020857317.1">
    <property type="nucleotide sequence ID" value="XM_021001658.1"/>
</dbReference>
<dbReference type="RefSeq" id="XP_020857291.1">
    <property type="nucleotide sequence ID" value="XM_021001632.1"/>
</dbReference>
<dbReference type="PANTHER" id="PTHR11860">
    <property type="entry name" value="POLYMERIC-IMMUNOGLOBULIN RECEPTOR"/>
    <property type="match status" value="1"/>
</dbReference>
<dbReference type="InterPro" id="IPR013783">
    <property type="entry name" value="Ig-like_fold"/>
</dbReference>
<dbReference type="Pfam" id="PF07686">
    <property type="entry name" value="V-set"/>
    <property type="match status" value="1"/>
</dbReference>
<dbReference type="PANTHER" id="PTHR11860:SF4">
    <property type="entry name" value="TRANSMEMBRANE DOMAIN-CONTAINING PROTEIN TMIGD3"/>
    <property type="match status" value="1"/>
</dbReference>
<feature type="signal peptide" evidence="5">
    <location>
        <begin position="1"/>
        <end position="15"/>
    </location>
</feature>
<evidence type="ECO:0000256" key="1">
    <source>
        <dbReference type="ARBA" id="ARBA00004370"/>
    </source>
</evidence>
<dbReference type="RefSeq" id="XP_020857302.1">
    <property type="nucleotide sequence ID" value="XM_021001643.1"/>
</dbReference>
<comment type="subcellular location">
    <subcellularLocation>
        <location evidence="1">Membrane</location>
    </subcellularLocation>
</comment>
<dbReference type="OMA" id="CNVIAST"/>
<dbReference type="RefSeq" id="XP_020857281.1">
    <property type="nucleotide sequence ID" value="XM_021001622.1"/>
</dbReference>
<sequence>MQLFVVLLGALCTDAMVMDGKVKEAFVQDKASVTCSYDPFYKDYPKYWCRGYYRNDCTVIASTSNSTDCVALKDTGMKFIITLTCLAKEDTGWYWCGIQRDYARDYMDYTELVVVDGVRDTADLQRRQNRTCKDSGVGYSGNRSRTCHQPVILLRLSILSICILMMGMGVITTAAVLLKRKRIQKHHWGKVLIKLGDHSLGSSPMVPKPLQSR</sequence>
<evidence type="ECO:0000313" key="8">
    <source>
        <dbReference type="RefSeq" id="XP_020857263.1"/>
    </source>
</evidence>
<keyword evidence="7" id="KW-1185">Reference proteome</keyword>
<evidence type="ECO:0000313" key="11">
    <source>
        <dbReference type="RefSeq" id="XP_020857291.1"/>
    </source>
</evidence>
<keyword evidence="2 4" id="KW-0812">Transmembrane</keyword>
<dbReference type="RefSeq" id="XP_020857323.1">
    <property type="nucleotide sequence ID" value="XM_021001664.1"/>
</dbReference>
<dbReference type="GeneID" id="110218719"/>
<organism evidence="7 10">
    <name type="scientific">Phascolarctos cinereus</name>
    <name type="common">Koala</name>
    <dbReference type="NCBI Taxonomy" id="38626"/>
    <lineage>
        <taxon>Eukaryota</taxon>
        <taxon>Metazoa</taxon>
        <taxon>Chordata</taxon>
        <taxon>Craniata</taxon>
        <taxon>Vertebrata</taxon>
        <taxon>Euteleostomi</taxon>
        <taxon>Mammalia</taxon>
        <taxon>Metatheria</taxon>
        <taxon>Diprotodontia</taxon>
        <taxon>Phascolarctidae</taxon>
        <taxon>Phascolarctos</taxon>
    </lineage>
</organism>
<dbReference type="AlphaFoldDB" id="A0A6P5LN19"/>
<evidence type="ECO:0000313" key="15">
    <source>
        <dbReference type="RefSeq" id="XP_020857323.1"/>
    </source>
</evidence>
<evidence type="ECO:0000259" key="6">
    <source>
        <dbReference type="Pfam" id="PF07686"/>
    </source>
</evidence>
<dbReference type="Proteomes" id="UP000515140">
    <property type="component" value="Unplaced"/>
</dbReference>
<proteinExistence type="predicted"/>
<dbReference type="RefSeq" id="XP_020857273.1">
    <property type="nucleotide sequence ID" value="XM_021001614.1"/>
</dbReference>
<evidence type="ECO:0000313" key="7">
    <source>
        <dbReference type="Proteomes" id="UP000515140"/>
    </source>
</evidence>
<dbReference type="RefSeq" id="XP_020857263.1">
    <property type="nucleotide sequence ID" value="XM_021001604.1"/>
</dbReference>
<feature type="transmembrane region" description="Helical" evidence="4">
    <location>
        <begin position="152"/>
        <end position="178"/>
    </location>
</feature>
<dbReference type="CTD" id="140"/>
<evidence type="ECO:0000313" key="13">
    <source>
        <dbReference type="RefSeq" id="XP_020857309.1"/>
    </source>
</evidence>
<accession>A0A6P5LN19</accession>
<protein>
    <submittedName>
        <fullName evidence="8 9">Adenosine receptor A3 isoform X1</fullName>
    </submittedName>
</protein>
<dbReference type="InterPro" id="IPR036179">
    <property type="entry name" value="Ig-like_dom_sf"/>
</dbReference>
<dbReference type="GeneTree" id="ENSGT00930000151073"/>
<feature type="chain" id="PRO_5044648486" evidence="5">
    <location>
        <begin position="16"/>
        <end position="213"/>
    </location>
</feature>
<dbReference type="InterPro" id="IPR050671">
    <property type="entry name" value="CD300_family_receptors"/>
</dbReference>
<evidence type="ECO:0000256" key="3">
    <source>
        <dbReference type="ARBA" id="ARBA00023136"/>
    </source>
</evidence>
<reference evidence="8 9" key="1">
    <citation type="submission" date="2025-04" db="UniProtKB">
        <authorList>
            <consortium name="RefSeq"/>
        </authorList>
    </citation>
    <scope>IDENTIFICATION</scope>
    <source>
        <tissue evidence="8 9">Spleen</tissue>
    </source>
</reference>
<evidence type="ECO:0000313" key="14">
    <source>
        <dbReference type="RefSeq" id="XP_020857317.1"/>
    </source>
</evidence>
<feature type="domain" description="Immunoglobulin V-set" evidence="6">
    <location>
        <begin position="29"/>
        <end position="114"/>
    </location>
</feature>
<keyword evidence="4" id="KW-1133">Transmembrane helix</keyword>
<dbReference type="KEGG" id="pcw:110218719"/>
<gene>
    <name evidence="8 9 10 11 12 13 14 15" type="primary">ADORA3</name>
</gene>
<evidence type="ECO:0000313" key="9">
    <source>
        <dbReference type="RefSeq" id="XP_020857273.1"/>
    </source>
</evidence>
<evidence type="ECO:0000313" key="10">
    <source>
        <dbReference type="RefSeq" id="XP_020857281.1"/>
    </source>
</evidence>
<dbReference type="GO" id="GO:0005886">
    <property type="term" value="C:plasma membrane"/>
    <property type="evidence" value="ECO:0007669"/>
    <property type="project" value="TreeGrafter"/>
</dbReference>